<protein>
    <submittedName>
        <fullName evidence="1">Uncharacterized protein</fullName>
    </submittedName>
</protein>
<proteinExistence type="predicted"/>
<accession>A0A6J7WC37</accession>
<name>A0A6J7WC37_9CAUD</name>
<organism evidence="1">
    <name type="scientific">uncultured Caudovirales phage</name>
    <dbReference type="NCBI Taxonomy" id="2100421"/>
    <lineage>
        <taxon>Viruses</taxon>
        <taxon>Duplodnaviria</taxon>
        <taxon>Heunggongvirae</taxon>
        <taxon>Uroviricota</taxon>
        <taxon>Caudoviricetes</taxon>
        <taxon>Peduoviridae</taxon>
        <taxon>Maltschvirus</taxon>
        <taxon>Maltschvirus maltsch</taxon>
    </lineage>
</organism>
<dbReference type="EMBL" id="LR798227">
    <property type="protein sequence ID" value="CAB5206965.1"/>
    <property type="molecule type" value="Genomic_DNA"/>
</dbReference>
<evidence type="ECO:0000313" key="1">
    <source>
        <dbReference type="EMBL" id="CAB5206965.1"/>
    </source>
</evidence>
<sequence length="67" mass="6651">TSSTFHHATLGNPGSAIYIPASASRVVAGNFGSSGALTTVYIKTITAATSATLVIAPVTLAQTGMNL</sequence>
<reference evidence="1" key="1">
    <citation type="submission" date="2020-05" db="EMBL/GenBank/DDBJ databases">
        <authorList>
            <person name="Chiriac C."/>
            <person name="Salcher M."/>
            <person name="Ghai R."/>
            <person name="Kavagutti S V."/>
        </authorList>
    </citation>
    <scope>NUCLEOTIDE SEQUENCE</scope>
</reference>
<gene>
    <name evidence="1" type="ORF">UFOVP180_1</name>
</gene>
<feature type="non-terminal residue" evidence="1">
    <location>
        <position position="1"/>
    </location>
</feature>